<name>A0A084GHU3_PSEDA</name>
<feature type="compositionally biased region" description="Basic and acidic residues" evidence="1">
    <location>
        <begin position="252"/>
        <end position="278"/>
    </location>
</feature>
<dbReference type="PANTHER" id="PTHR28096:SF1">
    <property type="entry name" value="PROTEIN FAF1"/>
    <property type="match status" value="1"/>
</dbReference>
<feature type="region of interest" description="Disordered" evidence="1">
    <location>
        <begin position="34"/>
        <end position="130"/>
    </location>
</feature>
<dbReference type="AlphaFoldDB" id="A0A084GHU3"/>
<feature type="compositionally biased region" description="Low complexity" evidence="1">
    <location>
        <begin position="110"/>
        <end position="125"/>
    </location>
</feature>
<dbReference type="GO" id="GO:0005730">
    <property type="term" value="C:nucleolus"/>
    <property type="evidence" value="ECO:0007669"/>
    <property type="project" value="TreeGrafter"/>
</dbReference>
<dbReference type="GO" id="GO:0000462">
    <property type="term" value="P:maturation of SSU-rRNA from tricistronic rRNA transcript (SSU-rRNA, 5.8S rRNA, LSU-rRNA)"/>
    <property type="evidence" value="ECO:0007669"/>
    <property type="project" value="TreeGrafter"/>
</dbReference>
<feature type="region of interest" description="Disordered" evidence="1">
    <location>
        <begin position="201"/>
        <end position="278"/>
    </location>
</feature>
<dbReference type="Proteomes" id="UP000028545">
    <property type="component" value="Unassembled WGS sequence"/>
</dbReference>
<proteinExistence type="predicted"/>
<comment type="caution">
    <text evidence="2">The sequence shown here is derived from an EMBL/GenBank/DDBJ whole genome shotgun (WGS) entry which is preliminary data.</text>
</comment>
<evidence type="ECO:0000313" key="2">
    <source>
        <dbReference type="EMBL" id="KEZ46905.1"/>
    </source>
</evidence>
<dbReference type="OrthoDB" id="5556956at2759"/>
<evidence type="ECO:0000313" key="3">
    <source>
        <dbReference type="Proteomes" id="UP000028545"/>
    </source>
</evidence>
<dbReference type="HOGENOM" id="CLU_054969_0_0_1"/>
<organism evidence="2 3">
    <name type="scientific">Pseudallescheria apiosperma</name>
    <name type="common">Scedosporium apiospermum</name>
    <dbReference type="NCBI Taxonomy" id="563466"/>
    <lineage>
        <taxon>Eukaryota</taxon>
        <taxon>Fungi</taxon>
        <taxon>Dikarya</taxon>
        <taxon>Ascomycota</taxon>
        <taxon>Pezizomycotina</taxon>
        <taxon>Sordariomycetes</taxon>
        <taxon>Hypocreomycetidae</taxon>
        <taxon>Microascales</taxon>
        <taxon>Microascaceae</taxon>
        <taxon>Scedosporium</taxon>
    </lineage>
</organism>
<evidence type="ECO:0000256" key="1">
    <source>
        <dbReference type="SAM" id="MobiDB-lite"/>
    </source>
</evidence>
<dbReference type="InterPro" id="IPR053030">
    <property type="entry name" value="Ribosomal_biogenesis_FAF1-like"/>
</dbReference>
<evidence type="ECO:0008006" key="4">
    <source>
        <dbReference type="Google" id="ProtNLM"/>
    </source>
</evidence>
<feature type="compositionally biased region" description="Basic and acidic residues" evidence="1">
    <location>
        <begin position="205"/>
        <end position="232"/>
    </location>
</feature>
<reference evidence="2 3" key="1">
    <citation type="journal article" date="2014" name="Genome Announc.">
        <title>Draft genome sequence of the pathogenic fungus Scedosporium apiospermum.</title>
        <authorList>
            <person name="Vandeputte P."/>
            <person name="Ghamrawi S."/>
            <person name="Rechenmann M."/>
            <person name="Iltis A."/>
            <person name="Giraud S."/>
            <person name="Fleury M."/>
            <person name="Thornton C."/>
            <person name="Delhaes L."/>
            <person name="Meyer W."/>
            <person name="Papon N."/>
            <person name="Bouchara J.P."/>
        </authorList>
    </citation>
    <scope>NUCLEOTIDE SEQUENCE [LARGE SCALE GENOMIC DNA]</scope>
    <source>
        <strain evidence="2 3">IHEM 14462</strain>
    </source>
</reference>
<protein>
    <recommendedName>
        <fullName evidence="4">Protein FAF1</fullName>
    </recommendedName>
</protein>
<dbReference type="VEuPathDB" id="FungiDB:SAPIO_CDS0245"/>
<keyword evidence="3" id="KW-1185">Reference proteome</keyword>
<accession>A0A084GHU3</accession>
<dbReference type="GeneID" id="27718397"/>
<dbReference type="RefSeq" id="XP_016646704.1">
    <property type="nucleotide sequence ID" value="XM_016783071.1"/>
</dbReference>
<sequence>MTVTSRKRKIQHTYADDDAARSIFQKHFESHFAPLPEPVRVTPNTAAEAHKSGETSDDDEEWSGISDEEEEAVEVVDYASKPDFTSQTMRKREHRAFMSSRPPTHLDSQTSKSATSSRAESSTPTLPEDSRTLLAQDLALHRLITESHLLDPSSKLHSKPFSEGRIRMHTTDLRLTSLAPTGTASILSQAKMPMAMRKGINAAKKGREDKRRKEAWENGIVLERKGGQGDKLGRKRKRPDARVDLPSVGKMRGSELRLSERDLRSMGGRDHPPARRRR</sequence>
<dbReference type="OMA" id="FEAQFKP"/>
<dbReference type="PANTHER" id="PTHR28096">
    <property type="entry name" value="PROTEIN FAF1"/>
    <property type="match status" value="1"/>
</dbReference>
<dbReference type="EMBL" id="JOWA01000011">
    <property type="protein sequence ID" value="KEZ46905.1"/>
    <property type="molecule type" value="Genomic_DNA"/>
</dbReference>
<gene>
    <name evidence="2" type="ORF">SAPIO_CDS0245</name>
</gene>
<dbReference type="KEGG" id="sapo:SAPIO_CDS0245"/>
<feature type="compositionally biased region" description="Acidic residues" evidence="1">
    <location>
        <begin position="55"/>
        <end position="74"/>
    </location>
</feature>